<dbReference type="EC" id="2.8.2.-" evidence="3"/>
<organism evidence="3 4">
    <name type="scientific">Winogradskyella poriferorum</name>
    <dbReference type="NCBI Taxonomy" id="307627"/>
    <lineage>
        <taxon>Bacteria</taxon>
        <taxon>Pseudomonadati</taxon>
        <taxon>Bacteroidota</taxon>
        <taxon>Flavobacteriia</taxon>
        <taxon>Flavobacteriales</taxon>
        <taxon>Flavobacteriaceae</taxon>
        <taxon>Winogradskyella</taxon>
    </lineage>
</organism>
<evidence type="ECO:0000256" key="2">
    <source>
        <dbReference type="SAM" id="Coils"/>
    </source>
</evidence>
<comment type="caution">
    <text evidence="3">The sequence shown here is derived from an EMBL/GenBank/DDBJ whole genome shotgun (WGS) entry which is preliminary data.</text>
</comment>
<proteinExistence type="predicted"/>
<keyword evidence="4" id="KW-1185">Reference proteome</keyword>
<evidence type="ECO:0000256" key="1">
    <source>
        <dbReference type="ARBA" id="ARBA00022679"/>
    </source>
</evidence>
<accession>A0ABU7W8S5</accession>
<dbReference type="InterPro" id="IPR026634">
    <property type="entry name" value="TPST-like"/>
</dbReference>
<dbReference type="RefSeq" id="WP_331811071.1">
    <property type="nucleotide sequence ID" value="NZ_JAZHOU010000007.1"/>
</dbReference>
<protein>
    <submittedName>
        <fullName evidence="3">Sulfotransferase</fullName>
        <ecNumber evidence="3">2.8.2.-</ecNumber>
    </submittedName>
</protein>
<dbReference type="Pfam" id="PF13469">
    <property type="entry name" value="Sulfotransfer_3"/>
    <property type="match status" value="1"/>
</dbReference>
<name>A0ABU7W8S5_9FLAO</name>
<evidence type="ECO:0000313" key="4">
    <source>
        <dbReference type="Proteomes" id="UP001356704"/>
    </source>
</evidence>
<evidence type="ECO:0000313" key="3">
    <source>
        <dbReference type="EMBL" id="MEF3080370.1"/>
    </source>
</evidence>
<dbReference type="Proteomes" id="UP001356704">
    <property type="component" value="Unassembled WGS sequence"/>
</dbReference>
<dbReference type="Gene3D" id="3.40.50.300">
    <property type="entry name" value="P-loop containing nucleotide triphosphate hydrolases"/>
    <property type="match status" value="1"/>
</dbReference>
<keyword evidence="1 3" id="KW-0808">Transferase</keyword>
<dbReference type="EMBL" id="JAZHOU010000007">
    <property type="protein sequence ID" value="MEF3080370.1"/>
    <property type="molecule type" value="Genomic_DNA"/>
</dbReference>
<dbReference type="PANTHER" id="PTHR12788">
    <property type="entry name" value="PROTEIN-TYROSINE SULFOTRANSFERASE 2"/>
    <property type="match status" value="1"/>
</dbReference>
<dbReference type="InterPro" id="IPR027417">
    <property type="entry name" value="P-loop_NTPase"/>
</dbReference>
<dbReference type="PANTHER" id="PTHR12788:SF10">
    <property type="entry name" value="PROTEIN-TYROSINE SULFOTRANSFERASE"/>
    <property type="match status" value="1"/>
</dbReference>
<reference evidence="3 4" key="1">
    <citation type="submission" date="2024-02" db="EMBL/GenBank/DDBJ databases">
        <title>Winogradskyella poriferorum JCM 12885.</title>
        <authorList>
            <person name="Zhang D.-F."/>
            <person name="Fu Z.-Y."/>
        </authorList>
    </citation>
    <scope>NUCLEOTIDE SEQUENCE [LARGE SCALE GENOMIC DNA]</scope>
    <source>
        <strain evidence="3 4">JCM 12885</strain>
    </source>
</reference>
<sequence>MKESSLIFIISQPRSGSSLLQQILHSNEAIVSSPEPWQMLPLIYTYKKNSITSAYNPYFAVENFTRYLEETENGIEKYKNTVKQLALNLYEDKIGNHQYFLDKTPRYYHIINELIEIFPKAKFIFLVRNPLAVFASILDYNFKGDYKTFLKSEDRIDDLFLAPKLIEEGIRAKQNSVTIKYEDLINNTEEALSKISNYLALDTPLQMNYQLQGKFTNSLHLDTKSLDKHSKPVDSYITSWKKTINTTQKKKLALDYLRILKGNGSSYYDLEAIEKDLIDYVPNKKKIVTIPLDLLMKKEENLSIFQLIKKRVLIKLQSKIS</sequence>
<gene>
    <name evidence="3" type="ORF">V1468_15250</name>
</gene>
<dbReference type="GO" id="GO:0016740">
    <property type="term" value="F:transferase activity"/>
    <property type="evidence" value="ECO:0007669"/>
    <property type="project" value="UniProtKB-KW"/>
</dbReference>
<keyword evidence="2" id="KW-0175">Coiled coil</keyword>
<feature type="coiled-coil region" evidence="2">
    <location>
        <begin position="61"/>
        <end position="88"/>
    </location>
</feature>
<dbReference type="SUPFAM" id="SSF52540">
    <property type="entry name" value="P-loop containing nucleoside triphosphate hydrolases"/>
    <property type="match status" value="1"/>
</dbReference>